<comment type="similarity">
    <text evidence="1">In the N-terminal section; belongs to the CRISPR-associated nuclease Cas3-HD family.</text>
</comment>
<dbReference type="CDD" id="cd17930">
    <property type="entry name" value="DEXHc_cas3"/>
    <property type="match status" value="1"/>
</dbReference>
<dbReference type="SMART" id="SM00487">
    <property type="entry name" value="DEXDc"/>
    <property type="match status" value="1"/>
</dbReference>
<dbReference type="GO" id="GO:0003676">
    <property type="term" value="F:nucleic acid binding"/>
    <property type="evidence" value="ECO:0007669"/>
    <property type="project" value="InterPro"/>
</dbReference>
<evidence type="ECO:0000256" key="9">
    <source>
        <dbReference type="ARBA" id="ARBA00023118"/>
    </source>
</evidence>
<dbReference type="OrthoDB" id="9810236at2"/>
<dbReference type="InterPro" id="IPR011545">
    <property type="entry name" value="DEAD/DEAH_box_helicase_dom"/>
</dbReference>
<proteinExistence type="inferred from homology"/>
<dbReference type="PROSITE" id="PS51192">
    <property type="entry name" value="HELICASE_ATP_BIND_1"/>
    <property type="match status" value="1"/>
</dbReference>
<dbReference type="SUPFAM" id="SSF52540">
    <property type="entry name" value="P-loop containing nucleoside triphosphate hydrolases"/>
    <property type="match status" value="1"/>
</dbReference>
<dbReference type="KEGG" id="ncb:C0V82_20460"/>
<evidence type="ECO:0000256" key="2">
    <source>
        <dbReference type="ARBA" id="ARBA00009046"/>
    </source>
</evidence>
<evidence type="ECO:0000256" key="1">
    <source>
        <dbReference type="ARBA" id="ARBA00006847"/>
    </source>
</evidence>
<evidence type="ECO:0000256" key="3">
    <source>
        <dbReference type="ARBA" id="ARBA00022722"/>
    </source>
</evidence>
<evidence type="ECO:0000256" key="7">
    <source>
        <dbReference type="ARBA" id="ARBA00022806"/>
    </source>
</evidence>
<evidence type="ECO:0000256" key="4">
    <source>
        <dbReference type="ARBA" id="ARBA00022723"/>
    </source>
</evidence>
<evidence type="ECO:0000256" key="6">
    <source>
        <dbReference type="ARBA" id="ARBA00022801"/>
    </source>
</evidence>
<dbReference type="GO" id="GO:0004519">
    <property type="term" value="F:endonuclease activity"/>
    <property type="evidence" value="ECO:0007669"/>
    <property type="project" value="UniProtKB-KW"/>
</dbReference>
<evidence type="ECO:0000313" key="10">
    <source>
        <dbReference type="EMBL" id="AUN32691.1"/>
    </source>
</evidence>
<dbReference type="Proteomes" id="UP000234752">
    <property type="component" value="Chromosome eg_2"/>
</dbReference>
<dbReference type="Pfam" id="PF00270">
    <property type="entry name" value="DEAD"/>
    <property type="match status" value="1"/>
</dbReference>
<dbReference type="GO" id="GO:0046872">
    <property type="term" value="F:metal ion binding"/>
    <property type="evidence" value="ECO:0007669"/>
    <property type="project" value="UniProtKB-KW"/>
</dbReference>
<protein>
    <submittedName>
        <fullName evidence="10">CRISPR-associated helicase/endonuclease Cas3</fullName>
    </submittedName>
</protein>
<dbReference type="GO" id="GO:0005524">
    <property type="term" value="F:ATP binding"/>
    <property type="evidence" value="ECO:0007669"/>
    <property type="project" value="UniProtKB-KW"/>
</dbReference>
<dbReference type="Gene3D" id="1.10.3210.30">
    <property type="match status" value="1"/>
</dbReference>
<dbReference type="NCBIfam" id="TIGR01596">
    <property type="entry name" value="cas3_HD"/>
    <property type="match status" value="1"/>
</dbReference>
<evidence type="ECO:0000256" key="5">
    <source>
        <dbReference type="ARBA" id="ARBA00022741"/>
    </source>
</evidence>
<keyword evidence="9" id="KW-0051">Antiviral defense</keyword>
<accession>A0A2K9NHZ8</accession>
<dbReference type="EMBL" id="CP025612">
    <property type="protein sequence ID" value="AUN32691.1"/>
    <property type="molecule type" value="Genomic_DNA"/>
</dbReference>
<dbReference type="InterPro" id="IPR038257">
    <property type="entry name" value="CRISPR-assoc_Cas3_HD_sf"/>
</dbReference>
<dbReference type="GO" id="GO:0016787">
    <property type="term" value="F:hydrolase activity"/>
    <property type="evidence" value="ECO:0007669"/>
    <property type="project" value="UniProtKB-KW"/>
</dbReference>
<keyword evidence="8" id="KW-0067">ATP-binding</keyword>
<dbReference type="NCBIfam" id="TIGR01587">
    <property type="entry name" value="cas3_core"/>
    <property type="match status" value="1"/>
</dbReference>
<keyword evidence="11" id="KW-1185">Reference proteome</keyword>
<name>A0A2K9NHZ8_9PROT</name>
<keyword evidence="10" id="KW-0255">Endonuclease</keyword>
<evidence type="ECO:0000256" key="8">
    <source>
        <dbReference type="ARBA" id="ARBA00022840"/>
    </source>
</evidence>
<dbReference type="InterPro" id="IPR014001">
    <property type="entry name" value="Helicase_ATP-bd"/>
</dbReference>
<keyword evidence="5" id="KW-0547">Nucleotide-binding</keyword>
<evidence type="ECO:0000313" key="11">
    <source>
        <dbReference type="Proteomes" id="UP000234752"/>
    </source>
</evidence>
<reference evidence="10 11" key="1">
    <citation type="submission" date="2017-12" db="EMBL/GenBank/DDBJ databases">
        <title>Genomes of bacteria within cyanobacterial aggregates.</title>
        <authorList>
            <person name="Cai H."/>
        </authorList>
    </citation>
    <scope>NUCLEOTIDE SEQUENCE [LARGE SCALE GENOMIC DNA]</scope>
    <source>
        <strain evidence="10 11">TH16</strain>
    </source>
</reference>
<organism evidence="10 11">
    <name type="scientific">Niveispirillum cyanobacteriorum</name>
    <dbReference type="NCBI Taxonomy" id="1612173"/>
    <lineage>
        <taxon>Bacteria</taxon>
        <taxon>Pseudomonadati</taxon>
        <taxon>Pseudomonadota</taxon>
        <taxon>Alphaproteobacteria</taxon>
        <taxon>Rhodospirillales</taxon>
        <taxon>Azospirillaceae</taxon>
        <taxon>Niveispirillum</taxon>
    </lineage>
</organism>
<dbReference type="CDD" id="cd09641">
    <property type="entry name" value="Cas3''_I"/>
    <property type="match status" value="1"/>
</dbReference>
<dbReference type="RefSeq" id="WP_102114224.1">
    <property type="nucleotide sequence ID" value="NZ_BMGN01000010.1"/>
</dbReference>
<dbReference type="Gene3D" id="3.40.50.300">
    <property type="entry name" value="P-loop containing nucleotide triphosphate hydrolases"/>
    <property type="match status" value="2"/>
</dbReference>
<keyword evidence="7" id="KW-0347">Helicase</keyword>
<dbReference type="GO" id="GO:0051607">
    <property type="term" value="P:defense response to virus"/>
    <property type="evidence" value="ECO:0007669"/>
    <property type="project" value="UniProtKB-KW"/>
</dbReference>
<dbReference type="PROSITE" id="PS51643">
    <property type="entry name" value="HD_CAS3"/>
    <property type="match status" value="1"/>
</dbReference>
<dbReference type="Pfam" id="PF01966">
    <property type="entry name" value="HD"/>
    <property type="match status" value="1"/>
</dbReference>
<sequence length="760" mass="83266">MLYAHSSRAGDYESWEPLVTHLLAVAELAQRFATPFGFGMAGRALGLLHDVGKMAEAYQLYIKGQGPSPDHSTAGAVIACDRYGKTWGPLLAGGIAGHHAGLADGDGVQGELTPLKSRLERFKGDKRWPEGVEPPPAELVRKSLKHLDSGFRRSLLGRMLFSCLIDADRLATEAFYAHLNQQQVQRGCDSDVAMLRDRLAEHLEGLSARARADVTADPALGPVNALRARVLDHVLSQAEQEPGLFSLTVPTGGGKTLVSLAFALNHAVRWGKRRVIYVIPFTSIVEQTADVFRKALGDDDAVLEHHSGFDPARDWQDARDKDAEGRDGGTKARLAAENWDRPLVVTTAVQFFESLFSNRPGKCRKLHNIAGSVIILDEAQTLPQPLLRPCLKLIDALARDFGCTLVLCTATQPAVSSSKLFADGLDGVRELAPDPVGLYRELKRVRVEMLPGRPDMATLVDAMRTEPQCLTIVNSRRHAADLYTALKTATDDEPRLLTTALCADHRRAVLADIREDLANRRPVRVVATSLVEAGVDISFPLVMRALAGLDSVAQAAGRCNRHGELGTEGGRVLLFDPTEEEGHGPPADLKVFAQTAAQVLSRTDDPLGLDAIRAYFQELYWKKGLSGALDRHNILKMLHDRADTLLFPYETVSRLFRLIDDTQAPVIVPYKPAAAKIAGLVRDLSFVSSPSAIARQLQPYLVQVPIRARKRLLETKAAEPVRPDLYGDQFVLLTNNDLYDAKAGLRWDDPTYRDIGSGFM</sequence>
<keyword evidence="6" id="KW-0378">Hydrolase</keyword>
<dbReference type="InterPro" id="IPR006474">
    <property type="entry name" value="Helicase_Cas3_CRISPR-ass_core"/>
</dbReference>
<dbReference type="SUPFAM" id="SSF109604">
    <property type="entry name" value="HD-domain/PDEase-like"/>
    <property type="match status" value="1"/>
</dbReference>
<keyword evidence="4" id="KW-0479">Metal-binding</keyword>
<dbReference type="GO" id="GO:0004386">
    <property type="term" value="F:helicase activity"/>
    <property type="evidence" value="ECO:0007669"/>
    <property type="project" value="UniProtKB-KW"/>
</dbReference>
<comment type="similarity">
    <text evidence="2">In the central section; belongs to the CRISPR-associated helicase Cas3 family.</text>
</comment>
<dbReference type="InterPro" id="IPR027417">
    <property type="entry name" value="P-loop_NTPase"/>
</dbReference>
<gene>
    <name evidence="10" type="ORF">C0V82_20460</name>
</gene>
<dbReference type="InterPro" id="IPR054712">
    <property type="entry name" value="Cas3-like_dom"/>
</dbReference>
<keyword evidence="3" id="KW-0540">Nuclease</keyword>
<dbReference type="InterPro" id="IPR006483">
    <property type="entry name" value="CRISPR-assoc_Cas3_HD"/>
</dbReference>
<dbReference type="InterPro" id="IPR006674">
    <property type="entry name" value="HD_domain"/>
</dbReference>
<dbReference type="AlphaFoldDB" id="A0A2K9NHZ8"/>
<dbReference type="Pfam" id="PF22590">
    <property type="entry name" value="Cas3-like_C_2"/>
    <property type="match status" value="1"/>
</dbReference>